<dbReference type="EMBL" id="NHYD01003781">
    <property type="protein sequence ID" value="PPQ73095.1"/>
    <property type="molecule type" value="Genomic_DNA"/>
</dbReference>
<protein>
    <submittedName>
        <fullName evidence="1">Uncharacterized protein</fullName>
    </submittedName>
</protein>
<organism evidence="1 2">
    <name type="scientific">Psilocybe cyanescens</name>
    <dbReference type="NCBI Taxonomy" id="93625"/>
    <lineage>
        <taxon>Eukaryota</taxon>
        <taxon>Fungi</taxon>
        <taxon>Dikarya</taxon>
        <taxon>Basidiomycota</taxon>
        <taxon>Agaricomycotina</taxon>
        <taxon>Agaricomycetes</taxon>
        <taxon>Agaricomycetidae</taxon>
        <taxon>Agaricales</taxon>
        <taxon>Agaricineae</taxon>
        <taxon>Strophariaceae</taxon>
        <taxon>Psilocybe</taxon>
    </lineage>
</organism>
<dbReference type="AlphaFoldDB" id="A0A409W3P2"/>
<name>A0A409W3P2_PSICY</name>
<sequence>MVAGMEARLVLDAGLLQRYNATITILIKSELVYSIYIILNLALRNTKVINDWSLGRAVHDIEANEAIARLESNKGTAMMNRSYSDVIHCVRSREYQQTSSDMFAVAESEATLPLP</sequence>
<dbReference type="InParanoid" id="A0A409W3P2"/>
<proteinExistence type="predicted"/>
<evidence type="ECO:0000313" key="2">
    <source>
        <dbReference type="Proteomes" id="UP000283269"/>
    </source>
</evidence>
<comment type="caution">
    <text evidence="1">The sequence shown here is derived from an EMBL/GenBank/DDBJ whole genome shotgun (WGS) entry which is preliminary data.</text>
</comment>
<keyword evidence="2" id="KW-1185">Reference proteome</keyword>
<accession>A0A409W3P2</accession>
<reference evidence="1 2" key="1">
    <citation type="journal article" date="2018" name="Evol. Lett.">
        <title>Horizontal gene cluster transfer increased hallucinogenic mushroom diversity.</title>
        <authorList>
            <person name="Reynolds H.T."/>
            <person name="Vijayakumar V."/>
            <person name="Gluck-Thaler E."/>
            <person name="Korotkin H.B."/>
            <person name="Matheny P.B."/>
            <person name="Slot J.C."/>
        </authorList>
    </citation>
    <scope>NUCLEOTIDE SEQUENCE [LARGE SCALE GENOMIC DNA]</scope>
    <source>
        <strain evidence="1 2">2631</strain>
    </source>
</reference>
<gene>
    <name evidence="1" type="ORF">CVT25_007908</name>
</gene>
<evidence type="ECO:0000313" key="1">
    <source>
        <dbReference type="EMBL" id="PPQ73095.1"/>
    </source>
</evidence>
<dbReference type="Proteomes" id="UP000283269">
    <property type="component" value="Unassembled WGS sequence"/>
</dbReference>